<gene>
    <name evidence="2" type="ORF">Pka01_26690</name>
</gene>
<evidence type="ECO:0000313" key="2">
    <source>
        <dbReference type="EMBL" id="GIG79542.1"/>
    </source>
</evidence>
<dbReference type="SUPFAM" id="SSF52540">
    <property type="entry name" value="P-loop containing nucleoside triphosphate hydrolases"/>
    <property type="match status" value="1"/>
</dbReference>
<dbReference type="AlphaFoldDB" id="A0A8J3LVK4"/>
<name>A0A8J3LVK4_9ACTN</name>
<dbReference type="Pfam" id="PF13191">
    <property type="entry name" value="AAA_16"/>
    <property type="match status" value="1"/>
</dbReference>
<feature type="domain" description="Orc1-like AAA ATPase" evidence="1">
    <location>
        <begin position="12"/>
        <end position="80"/>
    </location>
</feature>
<protein>
    <recommendedName>
        <fullName evidence="1">Orc1-like AAA ATPase domain-containing protein</fullName>
    </recommendedName>
</protein>
<sequence length="84" mass="8860">MLDSMKATTRRPLVGRDDELRSLFGHLDGVDFRGRAIGLLGEPGVGKSALQAEAVEHARSLGFAVLTARGSQSETHLPFAGVGT</sequence>
<dbReference type="Proteomes" id="UP000630097">
    <property type="component" value="Unassembled WGS sequence"/>
</dbReference>
<dbReference type="InterPro" id="IPR027417">
    <property type="entry name" value="P-loop_NTPase"/>
</dbReference>
<evidence type="ECO:0000313" key="3">
    <source>
        <dbReference type="Proteomes" id="UP000630097"/>
    </source>
</evidence>
<organism evidence="2 3">
    <name type="scientific">Planotetraspora kaengkrachanensis</name>
    <dbReference type="NCBI Taxonomy" id="575193"/>
    <lineage>
        <taxon>Bacteria</taxon>
        <taxon>Bacillati</taxon>
        <taxon>Actinomycetota</taxon>
        <taxon>Actinomycetes</taxon>
        <taxon>Streptosporangiales</taxon>
        <taxon>Streptosporangiaceae</taxon>
        <taxon>Planotetraspora</taxon>
    </lineage>
</organism>
<accession>A0A8J3LVK4</accession>
<keyword evidence="3" id="KW-1185">Reference proteome</keyword>
<evidence type="ECO:0000259" key="1">
    <source>
        <dbReference type="Pfam" id="PF13191"/>
    </source>
</evidence>
<dbReference type="InterPro" id="IPR041664">
    <property type="entry name" value="AAA_16"/>
</dbReference>
<comment type="caution">
    <text evidence="2">The sequence shown here is derived from an EMBL/GenBank/DDBJ whole genome shotgun (WGS) entry which is preliminary data.</text>
</comment>
<reference evidence="2 3" key="1">
    <citation type="submission" date="2021-01" db="EMBL/GenBank/DDBJ databases">
        <title>Whole genome shotgun sequence of Planotetraspora kaengkrachanensis NBRC 104272.</title>
        <authorList>
            <person name="Komaki H."/>
            <person name="Tamura T."/>
        </authorList>
    </citation>
    <scope>NUCLEOTIDE SEQUENCE [LARGE SCALE GENOMIC DNA]</scope>
    <source>
        <strain evidence="2 3">NBRC 104272</strain>
    </source>
</reference>
<dbReference type="EMBL" id="BONV01000009">
    <property type="protein sequence ID" value="GIG79542.1"/>
    <property type="molecule type" value="Genomic_DNA"/>
</dbReference>
<proteinExistence type="predicted"/>
<dbReference type="Gene3D" id="3.40.50.300">
    <property type="entry name" value="P-loop containing nucleotide triphosphate hydrolases"/>
    <property type="match status" value="1"/>
</dbReference>